<gene>
    <name evidence="2" type="ORF">QO002_005831</name>
</gene>
<evidence type="ECO:0000313" key="3">
    <source>
        <dbReference type="Proteomes" id="UP001230207"/>
    </source>
</evidence>
<comment type="caution">
    <text evidence="2">The sequence shown here is derived from an EMBL/GenBank/DDBJ whole genome shotgun (WGS) entry which is preliminary data.</text>
</comment>
<proteinExistence type="predicted"/>
<dbReference type="Proteomes" id="UP001230207">
    <property type="component" value="Unassembled WGS sequence"/>
</dbReference>
<dbReference type="EMBL" id="JAUSVF010000004">
    <property type="protein sequence ID" value="MDQ0323624.1"/>
    <property type="molecule type" value="Genomic_DNA"/>
</dbReference>
<feature type="region of interest" description="Disordered" evidence="1">
    <location>
        <begin position="97"/>
        <end position="118"/>
    </location>
</feature>
<accession>A0ABU0BZF1</accession>
<sequence>MVKALQAQAAVKAMVTLDSLAREFDESRAHALRVDQVGAAVQATAMKAKLFGFMVDRQQVQVEHTLRKPSADENAPTEMSLQDWQAKYGGGGPVMNGIGSGKLIEHKPGTPPKEYDRG</sequence>
<name>A0ABU0BZF1_9HYPH</name>
<feature type="compositionally biased region" description="Basic and acidic residues" evidence="1">
    <location>
        <begin position="103"/>
        <end position="118"/>
    </location>
</feature>
<protein>
    <submittedName>
        <fullName evidence="2">Uncharacterized protein</fullName>
    </submittedName>
</protein>
<evidence type="ECO:0000313" key="2">
    <source>
        <dbReference type="EMBL" id="MDQ0323624.1"/>
    </source>
</evidence>
<evidence type="ECO:0000256" key="1">
    <source>
        <dbReference type="SAM" id="MobiDB-lite"/>
    </source>
</evidence>
<organism evidence="2 3">
    <name type="scientific">Pararhizobium capsulatum DSM 1112</name>
    <dbReference type="NCBI Taxonomy" id="1121113"/>
    <lineage>
        <taxon>Bacteria</taxon>
        <taxon>Pseudomonadati</taxon>
        <taxon>Pseudomonadota</taxon>
        <taxon>Alphaproteobacteria</taxon>
        <taxon>Hyphomicrobiales</taxon>
        <taxon>Rhizobiaceae</taxon>
        <taxon>Rhizobium/Agrobacterium group</taxon>
        <taxon>Pararhizobium</taxon>
    </lineage>
</organism>
<reference evidence="2 3" key="1">
    <citation type="submission" date="2023-07" db="EMBL/GenBank/DDBJ databases">
        <title>Genomic Encyclopedia of Type Strains, Phase IV (KMG-IV): sequencing the most valuable type-strain genomes for metagenomic binning, comparative biology and taxonomic classification.</title>
        <authorList>
            <person name="Goeker M."/>
        </authorList>
    </citation>
    <scope>NUCLEOTIDE SEQUENCE [LARGE SCALE GENOMIC DNA]</scope>
    <source>
        <strain evidence="2 3">DSM 1112</strain>
    </source>
</reference>
<keyword evidence="3" id="KW-1185">Reference proteome</keyword>